<dbReference type="PANTHER" id="PTHR28008">
    <property type="entry name" value="DOMAIN PROTEIN, PUTATIVE (AFU_ORTHOLOGUE AFUA_3G10980)-RELATED"/>
    <property type="match status" value="1"/>
</dbReference>
<dbReference type="Proteomes" id="UP000297477">
    <property type="component" value="Unassembled WGS sequence"/>
</dbReference>
<keyword evidence="1" id="KW-1133">Transmembrane helix</keyword>
<evidence type="ECO:0000256" key="1">
    <source>
        <dbReference type="SAM" id="Phobius"/>
    </source>
</evidence>
<name>A0ABY2K4X3_9MICC</name>
<gene>
    <name evidence="3" type="ORF">E4A49_01300</name>
</gene>
<feature type="transmembrane region" description="Helical" evidence="1">
    <location>
        <begin position="160"/>
        <end position="177"/>
    </location>
</feature>
<dbReference type="PANTHER" id="PTHR28008:SF1">
    <property type="entry name" value="DOMAIN PROTEIN, PUTATIVE (AFU_ORTHOLOGUE AFUA_3G10980)-RELATED"/>
    <property type="match status" value="1"/>
</dbReference>
<organism evidence="3 4">
    <name type="scientific">Micrococcus lylae</name>
    <dbReference type="NCBI Taxonomy" id="1273"/>
    <lineage>
        <taxon>Bacteria</taxon>
        <taxon>Bacillati</taxon>
        <taxon>Actinomycetota</taxon>
        <taxon>Actinomycetes</taxon>
        <taxon>Micrococcales</taxon>
        <taxon>Micrococcaceae</taxon>
        <taxon>Micrococcus</taxon>
    </lineage>
</organism>
<dbReference type="EMBL" id="SPKT01000002">
    <property type="protein sequence ID" value="TFI01125.1"/>
    <property type="molecule type" value="Genomic_DNA"/>
</dbReference>
<keyword evidence="1" id="KW-0472">Membrane</keyword>
<feature type="transmembrane region" description="Helical" evidence="1">
    <location>
        <begin position="107"/>
        <end position="124"/>
    </location>
</feature>
<proteinExistence type="predicted"/>
<comment type="caution">
    <text evidence="3">The sequence shown here is derived from an EMBL/GenBank/DDBJ whole genome shotgun (WGS) entry which is preliminary data.</text>
</comment>
<feature type="transmembrane region" description="Helical" evidence="1">
    <location>
        <begin position="47"/>
        <end position="71"/>
    </location>
</feature>
<feature type="transmembrane region" description="Helical" evidence="1">
    <location>
        <begin position="12"/>
        <end position="35"/>
    </location>
</feature>
<keyword evidence="1" id="KW-0812">Transmembrane</keyword>
<reference evidence="3 4" key="1">
    <citation type="submission" date="2019-03" db="EMBL/GenBank/DDBJ databases">
        <title>Reclassification of Micrococcus aloeverae and Micrococcus yunnanensis as later heterotypic synonyms of Micrococcus luteus.</title>
        <authorList>
            <person name="Huang C.-H."/>
        </authorList>
    </citation>
    <scope>NUCLEOTIDE SEQUENCE [LARGE SCALE GENOMIC DNA]</scope>
    <source>
        <strain evidence="3 4">BCRC 12151</strain>
    </source>
</reference>
<protein>
    <submittedName>
        <fullName evidence="3">VanZ family protein</fullName>
    </submittedName>
</protein>
<dbReference type="InterPro" id="IPR006976">
    <property type="entry name" value="VanZ-like"/>
</dbReference>
<sequence length="197" mass="20625">MEGSMSSWISTYAGFLPLLVGLGVAVAVVLAVLRWRGLPRGWSLDRVTALWLFVMWLMGVAVVTLVGTVGMGGSFDRPLSDRVDLVPLRSVFTAADGVAATSYLEPLFNIAMFAVGGLVAAWAFRWSVARTAVVFLALGVGIELLQTVVPGDRSITVDDVLWAVLGGALGALVATALRGRSRPASGAARPAARSAAR</sequence>
<feature type="transmembrane region" description="Helical" evidence="1">
    <location>
        <begin position="131"/>
        <end position="148"/>
    </location>
</feature>
<accession>A0ABY2K4X3</accession>
<evidence type="ECO:0000313" key="4">
    <source>
        <dbReference type="Proteomes" id="UP000297477"/>
    </source>
</evidence>
<dbReference type="Pfam" id="PF04892">
    <property type="entry name" value="VanZ"/>
    <property type="match status" value="1"/>
</dbReference>
<keyword evidence="4" id="KW-1185">Reference proteome</keyword>
<evidence type="ECO:0000313" key="3">
    <source>
        <dbReference type="EMBL" id="TFI01125.1"/>
    </source>
</evidence>
<feature type="domain" description="VanZ-like" evidence="2">
    <location>
        <begin position="53"/>
        <end position="176"/>
    </location>
</feature>
<evidence type="ECO:0000259" key="2">
    <source>
        <dbReference type="Pfam" id="PF04892"/>
    </source>
</evidence>